<organism evidence="2 3">
    <name type="scientific">Caenorhabditis auriculariae</name>
    <dbReference type="NCBI Taxonomy" id="2777116"/>
    <lineage>
        <taxon>Eukaryota</taxon>
        <taxon>Metazoa</taxon>
        <taxon>Ecdysozoa</taxon>
        <taxon>Nematoda</taxon>
        <taxon>Chromadorea</taxon>
        <taxon>Rhabditida</taxon>
        <taxon>Rhabditina</taxon>
        <taxon>Rhabditomorpha</taxon>
        <taxon>Rhabditoidea</taxon>
        <taxon>Rhabditidae</taxon>
        <taxon>Peloderinae</taxon>
        <taxon>Caenorhabditis</taxon>
    </lineage>
</organism>
<feature type="region of interest" description="Disordered" evidence="1">
    <location>
        <begin position="273"/>
        <end position="329"/>
    </location>
</feature>
<feature type="compositionally biased region" description="Pro residues" evidence="1">
    <location>
        <begin position="214"/>
        <end position="229"/>
    </location>
</feature>
<evidence type="ECO:0000256" key="1">
    <source>
        <dbReference type="SAM" id="MobiDB-lite"/>
    </source>
</evidence>
<dbReference type="AlphaFoldDB" id="A0A8S1HL02"/>
<name>A0A8S1HL02_9PELO</name>
<dbReference type="SUPFAM" id="SSF57933">
    <property type="entry name" value="TAZ domain"/>
    <property type="match status" value="1"/>
</dbReference>
<gene>
    <name evidence="2" type="ORF">CAUJ_LOCUS11934</name>
</gene>
<accession>A0A8S1HL02</accession>
<dbReference type="InterPro" id="IPR035898">
    <property type="entry name" value="TAZ_dom_sf"/>
</dbReference>
<feature type="compositionally biased region" description="Low complexity" evidence="1">
    <location>
        <begin position="273"/>
        <end position="294"/>
    </location>
</feature>
<dbReference type="Proteomes" id="UP000835052">
    <property type="component" value="Unassembled WGS sequence"/>
</dbReference>
<evidence type="ECO:0008006" key="4">
    <source>
        <dbReference type="Google" id="ProtNLM"/>
    </source>
</evidence>
<evidence type="ECO:0000313" key="2">
    <source>
        <dbReference type="EMBL" id="CAD6196017.1"/>
    </source>
</evidence>
<comment type="caution">
    <text evidence="2">The sequence shown here is derived from an EMBL/GenBank/DDBJ whole genome shotgun (WGS) entry which is preliminary data.</text>
</comment>
<evidence type="ECO:0000313" key="3">
    <source>
        <dbReference type="Proteomes" id="UP000835052"/>
    </source>
</evidence>
<reference evidence="2" key="1">
    <citation type="submission" date="2020-10" db="EMBL/GenBank/DDBJ databases">
        <authorList>
            <person name="Kikuchi T."/>
        </authorList>
    </citation>
    <scope>NUCLEOTIDE SEQUENCE</scope>
    <source>
        <strain evidence="2">NKZ352</strain>
    </source>
</reference>
<feature type="region of interest" description="Disordered" evidence="1">
    <location>
        <begin position="31"/>
        <end position="60"/>
    </location>
</feature>
<protein>
    <recommendedName>
        <fullName evidence="4">TAZ-type domain-containing protein</fullName>
    </recommendedName>
</protein>
<dbReference type="Gene3D" id="1.20.1020.10">
    <property type="entry name" value="TAZ domain"/>
    <property type="match status" value="1"/>
</dbReference>
<proteinExistence type="predicted"/>
<keyword evidence="3" id="KW-1185">Reference proteome</keyword>
<feature type="compositionally biased region" description="Low complexity" evidence="1">
    <location>
        <begin position="230"/>
        <end position="239"/>
    </location>
</feature>
<dbReference type="EMBL" id="CAJGYM010000065">
    <property type="protein sequence ID" value="CAD6196017.1"/>
    <property type="molecule type" value="Genomic_DNA"/>
</dbReference>
<feature type="region of interest" description="Disordered" evidence="1">
    <location>
        <begin position="199"/>
        <end position="244"/>
    </location>
</feature>
<sequence>MCFDVKRPPGAPGAFPAVAVWPPSSLTTLSGRETRECGGRPTVRRAQSTETPDDESVSNFSGVSSGRRWFLQAIETPGKSEKSTLVVWRLFMLLSHSHFRFFCFSKTDADGENALASLASLHVSHALAFPSVLTLQASEMCLEYPKKNEAERVTPRLNPHVVQAHILIQPLPPPPDVVNEFPARFQPYLQRRRQRSIAGLIARPPLDPAAPTRAPTPPRTPAPAPPQPAPNALQQNAPGQPQPLPREQLQTLVDVLDGSTLPHCVIAVSRAQTGARRAQPQAAGAPAQGASAARLQGPAPTPLPRRPREVDDFDVTASPTTPPPGLSESQVRRYWVRGAEHAGQCDAPNGCSRMCQLIKMTAIHGRNCQRRTTCVICQAFFTAVRHHMILRCDHDVNCRTPFCAELTHAYKESIKDYMLAYRDVMNSFQTQEERDEFQRELQQLREQRNVRRPNVYMHR</sequence>